<keyword evidence="7" id="KW-1185">Reference proteome</keyword>
<feature type="region of interest" description="Disordered" evidence="4">
    <location>
        <begin position="355"/>
        <end position="378"/>
    </location>
</feature>
<evidence type="ECO:0000256" key="4">
    <source>
        <dbReference type="SAM" id="MobiDB-lite"/>
    </source>
</evidence>
<dbReference type="GO" id="GO:0003676">
    <property type="term" value="F:nucleic acid binding"/>
    <property type="evidence" value="ECO:0007669"/>
    <property type="project" value="InterPro"/>
</dbReference>
<dbReference type="InterPro" id="IPR012337">
    <property type="entry name" value="RNaseH-like_sf"/>
</dbReference>
<dbReference type="GO" id="GO:0006508">
    <property type="term" value="P:proteolysis"/>
    <property type="evidence" value="ECO:0007669"/>
    <property type="project" value="UniProtKB-KW"/>
</dbReference>
<evidence type="ECO:0000313" key="7">
    <source>
        <dbReference type="Proteomes" id="UP000265520"/>
    </source>
</evidence>
<evidence type="ECO:0000256" key="3">
    <source>
        <dbReference type="ARBA" id="ARBA00022801"/>
    </source>
</evidence>
<feature type="domain" description="Integrase catalytic" evidence="5">
    <location>
        <begin position="51"/>
        <end position="245"/>
    </location>
</feature>
<dbReference type="InterPro" id="IPR036397">
    <property type="entry name" value="RNaseH_sf"/>
</dbReference>
<dbReference type="Proteomes" id="UP000265520">
    <property type="component" value="Unassembled WGS sequence"/>
</dbReference>
<gene>
    <name evidence="6" type="ORF">A2U01_0003845</name>
</gene>
<accession>A0A392M6V6</accession>
<keyword evidence="3" id="KW-0378">Hydrolase</keyword>
<name>A0A392M6V6_9FABA</name>
<evidence type="ECO:0000259" key="5">
    <source>
        <dbReference type="PROSITE" id="PS50994"/>
    </source>
</evidence>
<dbReference type="InterPro" id="IPR001584">
    <property type="entry name" value="Integrase_cat-core"/>
</dbReference>
<dbReference type="EMBL" id="LXQA010004548">
    <property type="protein sequence ID" value="MCH83031.1"/>
    <property type="molecule type" value="Genomic_DNA"/>
</dbReference>
<sequence length="583" mass="65588">QGGRVRANAAQITGTGAATSGFAPENSGLTGLSSEQWQTLVDLLNRSTTERMTGKNAVWIIDTGASNHMTGDLRLLHERKMVRRCPVGLPNGEQVVATKEGVVTLEGGLKLMNVLYVPGLNCNLISDRTLRTLIGVGERRDGLYYFIGIRHEKAFKVDVSVFDLWHRRMGHPSVKTSCVGTPQQNGRVERKHRHILNVARALRFQGNLPISFWGECVLTAGYLINRTPTPLLNGKTPYEMLNGEPPSYDQLRVFGSLCYAHNQGKKGDKFASRSKKCVFVGYPHGKKGWKLFDLDSKTYFVSRDVNFFENEFPFVSGDETMMMLSHDVENDDNESESAMSQHLEKASEYMITEVRGGPELENSQDVETSREVSHDSDAELKDEELLGRGKRDKIPSVKLQDYVTYTVQKMSPSDCSLPPQRNSGTPYPITHYVSCDKFSAQHRRFLAAVIAETEPTTFSEAVKDERWRSAMQHEIQALEDNHTWTMCPLPANKKALGCKWIYKIKYRSDGTIERFKARLVILGNHQVEGVDYTETFAPVAKMVTVRLVLAVAAAKGWELHQMDVHNAFLHGELQEEVYMKLPP</sequence>
<protein>
    <recommendedName>
        <fullName evidence="5">Integrase catalytic domain-containing protein</fullName>
    </recommendedName>
</protein>
<dbReference type="SUPFAM" id="SSF53098">
    <property type="entry name" value="Ribonuclease H-like"/>
    <property type="match status" value="1"/>
</dbReference>
<dbReference type="PROSITE" id="PS50994">
    <property type="entry name" value="INTEGRASE"/>
    <property type="match status" value="1"/>
</dbReference>
<dbReference type="Gene3D" id="3.30.420.10">
    <property type="entry name" value="Ribonuclease H-like superfamily/Ribonuclease H"/>
    <property type="match status" value="1"/>
</dbReference>
<dbReference type="GO" id="GO:0046872">
    <property type="term" value="F:metal ion binding"/>
    <property type="evidence" value="ECO:0007669"/>
    <property type="project" value="UniProtKB-KW"/>
</dbReference>
<dbReference type="InterPro" id="IPR039537">
    <property type="entry name" value="Retrotran_Ty1/copia-like"/>
</dbReference>
<dbReference type="GO" id="GO:0008233">
    <property type="term" value="F:peptidase activity"/>
    <property type="evidence" value="ECO:0007669"/>
    <property type="project" value="UniProtKB-KW"/>
</dbReference>
<evidence type="ECO:0000256" key="2">
    <source>
        <dbReference type="ARBA" id="ARBA00022723"/>
    </source>
</evidence>
<keyword evidence="1" id="KW-0645">Protease</keyword>
<dbReference type="InterPro" id="IPR013103">
    <property type="entry name" value="RVT_2"/>
</dbReference>
<keyword evidence="2" id="KW-0479">Metal-binding</keyword>
<proteinExistence type="predicted"/>
<dbReference type="InterPro" id="IPR054722">
    <property type="entry name" value="PolX-like_BBD"/>
</dbReference>
<feature type="compositionally biased region" description="Basic and acidic residues" evidence="4">
    <location>
        <begin position="367"/>
        <end position="378"/>
    </location>
</feature>
<organism evidence="6 7">
    <name type="scientific">Trifolium medium</name>
    <dbReference type="NCBI Taxonomy" id="97028"/>
    <lineage>
        <taxon>Eukaryota</taxon>
        <taxon>Viridiplantae</taxon>
        <taxon>Streptophyta</taxon>
        <taxon>Embryophyta</taxon>
        <taxon>Tracheophyta</taxon>
        <taxon>Spermatophyta</taxon>
        <taxon>Magnoliopsida</taxon>
        <taxon>eudicotyledons</taxon>
        <taxon>Gunneridae</taxon>
        <taxon>Pentapetalae</taxon>
        <taxon>rosids</taxon>
        <taxon>fabids</taxon>
        <taxon>Fabales</taxon>
        <taxon>Fabaceae</taxon>
        <taxon>Papilionoideae</taxon>
        <taxon>50 kb inversion clade</taxon>
        <taxon>NPAAA clade</taxon>
        <taxon>Hologalegina</taxon>
        <taxon>IRL clade</taxon>
        <taxon>Trifolieae</taxon>
        <taxon>Trifolium</taxon>
    </lineage>
</organism>
<dbReference type="GO" id="GO:0015074">
    <property type="term" value="P:DNA integration"/>
    <property type="evidence" value="ECO:0007669"/>
    <property type="project" value="InterPro"/>
</dbReference>
<dbReference type="Pfam" id="PF22936">
    <property type="entry name" value="Pol_BBD"/>
    <property type="match status" value="1"/>
</dbReference>
<dbReference type="PANTHER" id="PTHR42648:SF31">
    <property type="entry name" value="RNA-DIRECTED DNA POLYMERASE"/>
    <property type="match status" value="1"/>
</dbReference>
<dbReference type="PANTHER" id="PTHR42648">
    <property type="entry name" value="TRANSPOSASE, PUTATIVE-RELATED"/>
    <property type="match status" value="1"/>
</dbReference>
<dbReference type="InterPro" id="IPR057670">
    <property type="entry name" value="SH3_retrovirus"/>
</dbReference>
<dbReference type="Pfam" id="PF07727">
    <property type="entry name" value="RVT_2"/>
    <property type="match status" value="1"/>
</dbReference>
<comment type="caution">
    <text evidence="6">The sequence shown here is derived from an EMBL/GenBank/DDBJ whole genome shotgun (WGS) entry which is preliminary data.</text>
</comment>
<evidence type="ECO:0000313" key="6">
    <source>
        <dbReference type="EMBL" id="MCH83031.1"/>
    </source>
</evidence>
<evidence type="ECO:0000256" key="1">
    <source>
        <dbReference type="ARBA" id="ARBA00022670"/>
    </source>
</evidence>
<dbReference type="Pfam" id="PF25597">
    <property type="entry name" value="SH3_retrovirus"/>
    <property type="match status" value="1"/>
</dbReference>
<reference evidence="6 7" key="1">
    <citation type="journal article" date="2018" name="Front. Plant Sci.">
        <title>Red Clover (Trifolium pratense) and Zigzag Clover (T. medium) - A Picture of Genomic Similarities and Differences.</title>
        <authorList>
            <person name="Dluhosova J."/>
            <person name="Istvanek J."/>
            <person name="Nedelnik J."/>
            <person name="Repkova J."/>
        </authorList>
    </citation>
    <scope>NUCLEOTIDE SEQUENCE [LARGE SCALE GENOMIC DNA]</scope>
    <source>
        <strain evidence="7">cv. 10/8</strain>
        <tissue evidence="6">Leaf</tissue>
    </source>
</reference>
<feature type="non-terminal residue" evidence="6">
    <location>
        <position position="1"/>
    </location>
</feature>
<feature type="non-terminal residue" evidence="6">
    <location>
        <position position="583"/>
    </location>
</feature>
<dbReference type="AlphaFoldDB" id="A0A392M6V6"/>